<dbReference type="EMBL" id="JACJVO010000028">
    <property type="protein sequence ID" value="MBB6733570.1"/>
    <property type="molecule type" value="Genomic_DNA"/>
</dbReference>
<dbReference type="AlphaFoldDB" id="A0A7X0VXG2"/>
<dbReference type="InterPro" id="IPR027417">
    <property type="entry name" value="P-loop_NTPase"/>
</dbReference>
<protein>
    <submittedName>
        <fullName evidence="1">AAA family ATPase</fullName>
    </submittedName>
</protein>
<gene>
    <name evidence="1" type="ORF">H7C18_21835</name>
</gene>
<sequence length="193" mass="21389">MGKMIFFVGGAGAGKTTLAKQIAARRSAAFLDMDTLLRPAAEALMRAAGLDPLDRDSADYKRLCRDLGYRITMDAALENVSLGTDVCIVGPFTREIADPDWIAGELGRGGNAIGQENVKAIRVYLADETLYRARIEQRGSGLDRWKLDHWETFRKGLAPTPIAWPLPDGNILDFDNSLPLTEQRLNEVIRWID</sequence>
<dbReference type="RefSeq" id="WP_185131234.1">
    <property type="nucleotide sequence ID" value="NZ_JACJVO010000028.1"/>
</dbReference>
<dbReference type="SUPFAM" id="SSF52540">
    <property type="entry name" value="P-loop containing nucleoside triphosphate hydrolases"/>
    <property type="match status" value="1"/>
</dbReference>
<reference evidence="1 2" key="1">
    <citation type="submission" date="2020-08" db="EMBL/GenBank/DDBJ databases">
        <title>Cohnella phylogeny.</title>
        <authorList>
            <person name="Dunlap C."/>
        </authorList>
    </citation>
    <scope>NUCLEOTIDE SEQUENCE [LARGE SCALE GENOMIC DNA]</scope>
    <source>
        <strain evidence="1 2">CBP 2801</strain>
    </source>
</reference>
<evidence type="ECO:0000313" key="2">
    <source>
        <dbReference type="Proteomes" id="UP000564644"/>
    </source>
</evidence>
<keyword evidence="2" id="KW-1185">Reference proteome</keyword>
<dbReference type="Proteomes" id="UP000564644">
    <property type="component" value="Unassembled WGS sequence"/>
</dbReference>
<dbReference type="Gene3D" id="3.40.50.300">
    <property type="entry name" value="P-loop containing nucleotide triphosphate hydrolases"/>
    <property type="match status" value="1"/>
</dbReference>
<evidence type="ECO:0000313" key="1">
    <source>
        <dbReference type="EMBL" id="MBB6733570.1"/>
    </source>
</evidence>
<organism evidence="1 2">
    <name type="scientific">Cohnella zeiphila</name>
    <dbReference type="NCBI Taxonomy" id="2761120"/>
    <lineage>
        <taxon>Bacteria</taxon>
        <taxon>Bacillati</taxon>
        <taxon>Bacillota</taxon>
        <taxon>Bacilli</taxon>
        <taxon>Bacillales</taxon>
        <taxon>Paenibacillaceae</taxon>
        <taxon>Cohnella</taxon>
    </lineage>
</organism>
<accession>A0A7X0VXG2</accession>
<name>A0A7X0VXG2_9BACL</name>
<comment type="caution">
    <text evidence="1">The sequence shown here is derived from an EMBL/GenBank/DDBJ whole genome shotgun (WGS) entry which is preliminary data.</text>
</comment>
<proteinExistence type="predicted"/>
<dbReference type="Pfam" id="PF13671">
    <property type="entry name" value="AAA_33"/>
    <property type="match status" value="1"/>
</dbReference>